<reference evidence="3 4" key="1">
    <citation type="journal article" date="2019" name="Int. J. Syst. Evol. Microbiol.">
        <title>The Global Catalogue of Microorganisms (GCM) 10K type strain sequencing project: providing services to taxonomists for standard genome sequencing and annotation.</title>
        <authorList>
            <consortium name="The Broad Institute Genomics Platform"/>
            <consortium name="The Broad Institute Genome Sequencing Center for Infectious Disease"/>
            <person name="Wu L."/>
            <person name="Ma J."/>
        </authorList>
    </citation>
    <scope>NUCLEOTIDE SEQUENCE [LARGE SCALE GENOMIC DNA]</scope>
    <source>
        <strain evidence="3 4">JCM 17504</strain>
    </source>
</reference>
<keyword evidence="4" id="KW-1185">Reference proteome</keyword>
<evidence type="ECO:0000259" key="2">
    <source>
        <dbReference type="Pfam" id="PF08279"/>
    </source>
</evidence>
<organism evidence="3 4">
    <name type="scientific">Haladaptatus pallidirubidus</name>
    <dbReference type="NCBI Taxonomy" id="1008152"/>
    <lineage>
        <taxon>Archaea</taxon>
        <taxon>Methanobacteriati</taxon>
        <taxon>Methanobacteriota</taxon>
        <taxon>Stenosarchaea group</taxon>
        <taxon>Halobacteria</taxon>
        <taxon>Halobacteriales</taxon>
        <taxon>Haladaptataceae</taxon>
        <taxon>Haladaptatus</taxon>
    </lineage>
</organism>
<feature type="region of interest" description="Disordered" evidence="1">
    <location>
        <begin position="83"/>
        <end position="117"/>
    </location>
</feature>
<dbReference type="GeneID" id="68615456"/>
<dbReference type="InterPro" id="IPR013196">
    <property type="entry name" value="HTH_11"/>
</dbReference>
<dbReference type="EMBL" id="BAABKX010000007">
    <property type="protein sequence ID" value="GAA5049736.1"/>
    <property type="molecule type" value="Genomic_DNA"/>
</dbReference>
<accession>A0AAV3UGI7</accession>
<name>A0AAV3UGI7_9EURY</name>
<evidence type="ECO:0000256" key="1">
    <source>
        <dbReference type="SAM" id="MobiDB-lite"/>
    </source>
</evidence>
<sequence length="117" mass="12947">MSKDRSDSGRYVETVTLADVLAIFEEVEGPVVTSGDVADALECSRETARRKLGQLEDQGRVKSRQTAGRVVWWLADEDSVHEVDPSDPIFSRTTYSSGEPTDASEHVDDILYGNRSK</sequence>
<evidence type="ECO:0000313" key="4">
    <source>
        <dbReference type="Proteomes" id="UP001501729"/>
    </source>
</evidence>
<dbReference type="Proteomes" id="UP001501729">
    <property type="component" value="Unassembled WGS sequence"/>
</dbReference>
<dbReference type="RefSeq" id="WP_227777344.1">
    <property type="nucleotide sequence ID" value="NZ_BAABKX010000007.1"/>
</dbReference>
<gene>
    <name evidence="3" type="ORF">GCM10025751_22900</name>
</gene>
<dbReference type="SUPFAM" id="SSF46785">
    <property type="entry name" value="Winged helix' DNA-binding domain"/>
    <property type="match status" value="1"/>
</dbReference>
<protein>
    <recommendedName>
        <fullName evidence="2">Helix-turn-helix type 11 domain-containing protein</fullName>
    </recommendedName>
</protein>
<feature type="domain" description="Helix-turn-helix type 11" evidence="2">
    <location>
        <begin position="17"/>
        <end position="65"/>
    </location>
</feature>
<proteinExistence type="predicted"/>
<dbReference type="InterPro" id="IPR036388">
    <property type="entry name" value="WH-like_DNA-bd_sf"/>
</dbReference>
<dbReference type="InterPro" id="IPR036390">
    <property type="entry name" value="WH_DNA-bd_sf"/>
</dbReference>
<dbReference type="Gene3D" id="1.10.10.10">
    <property type="entry name" value="Winged helix-like DNA-binding domain superfamily/Winged helix DNA-binding domain"/>
    <property type="match status" value="1"/>
</dbReference>
<evidence type="ECO:0000313" key="3">
    <source>
        <dbReference type="EMBL" id="GAA5049736.1"/>
    </source>
</evidence>
<dbReference type="Pfam" id="PF08279">
    <property type="entry name" value="HTH_11"/>
    <property type="match status" value="1"/>
</dbReference>
<dbReference type="AlphaFoldDB" id="A0AAV3UGI7"/>
<comment type="caution">
    <text evidence="3">The sequence shown here is derived from an EMBL/GenBank/DDBJ whole genome shotgun (WGS) entry which is preliminary data.</text>
</comment>